<dbReference type="EMBL" id="JAYMYQ010000010">
    <property type="protein sequence ID" value="KAK7308508.1"/>
    <property type="molecule type" value="Genomic_DNA"/>
</dbReference>
<protein>
    <submittedName>
        <fullName evidence="1">Uncharacterized protein</fullName>
    </submittedName>
</protein>
<proteinExistence type="predicted"/>
<reference evidence="1 2" key="1">
    <citation type="submission" date="2024-01" db="EMBL/GenBank/DDBJ databases">
        <title>The genomes of 5 underutilized Papilionoideae crops provide insights into root nodulation and disease resistanc.</title>
        <authorList>
            <person name="Jiang F."/>
        </authorList>
    </citation>
    <scope>NUCLEOTIDE SEQUENCE [LARGE SCALE GENOMIC DNA]</scope>
    <source>
        <strain evidence="1">LVBAO_FW01</strain>
        <tissue evidence="1">Leaves</tissue>
    </source>
</reference>
<organism evidence="1 2">
    <name type="scientific">Canavalia gladiata</name>
    <name type="common">Sword bean</name>
    <name type="synonym">Dolichos gladiatus</name>
    <dbReference type="NCBI Taxonomy" id="3824"/>
    <lineage>
        <taxon>Eukaryota</taxon>
        <taxon>Viridiplantae</taxon>
        <taxon>Streptophyta</taxon>
        <taxon>Embryophyta</taxon>
        <taxon>Tracheophyta</taxon>
        <taxon>Spermatophyta</taxon>
        <taxon>Magnoliopsida</taxon>
        <taxon>eudicotyledons</taxon>
        <taxon>Gunneridae</taxon>
        <taxon>Pentapetalae</taxon>
        <taxon>rosids</taxon>
        <taxon>fabids</taxon>
        <taxon>Fabales</taxon>
        <taxon>Fabaceae</taxon>
        <taxon>Papilionoideae</taxon>
        <taxon>50 kb inversion clade</taxon>
        <taxon>NPAAA clade</taxon>
        <taxon>indigoferoid/millettioid clade</taxon>
        <taxon>Phaseoleae</taxon>
        <taxon>Canavalia</taxon>
    </lineage>
</organism>
<dbReference type="Proteomes" id="UP001367508">
    <property type="component" value="Unassembled WGS sequence"/>
</dbReference>
<gene>
    <name evidence="1" type="ORF">VNO77_42116</name>
</gene>
<sequence length="291" mass="33247">MGFEPVSLGMWTWGHTDSGRYVQPCELFNVMTYSTNSIYVYWARLLIVYQEGFTGGPHGHLIGLSFCMETFPCEDAQRAWVSLFFWVRLEMVTLLAPLTCQGNYMHEYSAFVASIMVYSVICFKRNKGNHLSTANELVSYNSDHVELRRGHKLTATLRGFTSLHPSIGHHRIRMLQMALACALSRIEKEPFLRLEVDLVATTNGQDRRALTLLEVAMISDIKLVHCLWKFSNLPIGRGTNHRSLRRRIRIEKPQKSVSSSACNGGVRVYFVPWGRLEPPSPPSFPFFFTFS</sequence>
<comment type="caution">
    <text evidence="1">The sequence shown here is derived from an EMBL/GenBank/DDBJ whole genome shotgun (WGS) entry which is preliminary data.</text>
</comment>
<keyword evidence="2" id="KW-1185">Reference proteome</keyword>
<accession>A0AAN9PT39</accession>
<evidence type="ECO:0000313" key="1">
    <source>
        <dbReference type="EMBL" id="KAK7308508.1"/>
    </source>
</evidence>
<name>A0AAN9PT39_CANGL</name>
<dbReference type="AlphaFoldDB" id="A0AAN9PT39"/>
<evidence type="ECO:0000313" key="2">
    <source>
        <dbReference type="Proteomes" id="UP001367508"/>
    </source>
</evidence>